<evidence type="ECO:0000256" key="5">
    <source>
        <dbReference type="ARBA" id="ARBA00023122"/>
    </source>
</evidence>
<evidence type="ECO:0000259" key="11">
    <source>
        <dbReference type="PROSITE" id="PS51371"/>
    </source>
</evidence>
<comment type="subcellular location">
    <subcellularLocation>
        <location evidence="1">Membrane</location>
        <topology evidence="1">Multi-pass membrane protein</topology>
    </subcellularLocation>
</comment>
<evidence type="ECO:0000259" key="12">
    <source>
        <dbReference type="PROSITE" id="PS51846"/>
    </source>
</evidence>
<keyword evidence="5 7" id="KW-0129">CBS domain</keyword>
<dbReference type="InterPro" id="IPR046342">
    <property type="entry name" value="CBS_dom_sf"/>
</dbReference>
<reference evidence="13" key="2">
    <citation type="submission" date="2021-04" db="EMBL/GenBank/DDBJ databases">
        <authorList>
            <person name="Gilroy R."/>
        </authorList>
    </citation>
    <scope>NUCLEOTIDE SEQUENCE</scope>
    <source>
        <strain evidence="13">CHK186-16707</strain>
    </source>
</reference>
<keyword evidence="3" id="KW-0677">Repeat</keyword>
<evidence type="ECO:0000256" key="6">
    <source>
        <dbReference type="ARBA" id="ARBA00023136"/>
    </source>
</evidence>
<keyword evidence="6 8" id="KW-0472">Membrane</keyword>
<evidence type="ECO:0000256" key="4">
    <source>
        <dbReference type="ARBA" id="ARBA00022989"/>
    </source>
</evidence>
<dbReference type="InterPro" id="IPR044751">
    <property type="entry name" value="Ion_transp-like_CBS"/>
</dbReference>
<feature type="transmembrane region" description="Helical" evidence="9">
    <location>
        <begin position="119"/>
        <end position="142"/>
    </location>
</feature>
<keyword evidence="4 8" id="KW-1133">Transmembrane helix</keyword>
<accession>A0A9D2HCP2</accession>
<organism evidence="13 14">
    <name type="scientific">Candidatus Mailhella merdigallinarum</name>
    <dbReference type="NCBI Taxonomy" id="2838658"/>
    <lineage>
        <taxon>Bacteria</taxon>
        <taxon>Pseudomonadati</taxon>
        <taxon>Thermodesulfobacteriota</taxon>
        <taxon>Desulfovibrionia</taxon>
        <taxon>Desulfovibrionales</taxon>
        <taxon>Desulfovibrionaceae</taxon>
        <taxon>Mailhella</taxon>
    </lineage>
</organism>
<feature type="domain" description="CNNM transmembrane" evidence="12">
    <location>
        <begin position="1"/>
        <end position="187"/>
    </location>
</feature>
<dbReference type="CDD" id="cd04590">
    <property type="entry name" value="CBS_pair_CorC_HlyC_assoc"/>
    <property type="match status" value="1"/>
</dbReference>
<evidence type="ECO:0000256" key="3">
    <source>
        <dbReference type="ARBA" id="ARBA00022737"/>
    </source>
</evidence>
<keyword evidence="2 8" id="KW-0812">Transmembrane</keyword>
<keyword evidence="10" id="KW-0732">Signal</keyword>
<dbReference type="PANTHER" id="PTHR22777:SF4">
    <property type="entry name" value="UPF0053 PROTEIN SLL1254"/>
    <property type="match status" value="1"/>
</dbReference>
<dbReference type="PROSITE" id="PS51371">
    <property type="entry name" value="CBS"/>
    <property type="match status" value="2"/>
</dbReference>
<evidence type="ECO:0000313" key="14">
    <source>
        <dbReference type="Proteomes" id="UP000824225"/>
    </source>
</evidence>
<feature type="signal peptide" evidence="10">
    <location>
        <begin position="1"/>
        <end position="23"/>
    </location>
</feature>
<dbReference type="SUPFAM" id="SSF54631">
    <property type="entry name" value="CBS-domain pair"/>
    <property type="match status" value="1"/>
</dbReference>
<dbReference type="AlphaFoldDB" id="A0A9D2HCP2"/>
<dbReference type="Gene3D" id="3.10.580.10">
    <property type="entry name" value="CBS-domain"/>
    <property type="match status" value="1"/>
</dbReference>
<dbReference type="Pfam" id="PF01595">
    <property type="entry name" value="CNNM"/>
    <property type="match status" value="1"/>
</dbReference>
<dbReference type="InterPro" id="IPR002550">
    <property type="entry name" value="CNNM"/>
</dbReference>
<dbReference type="PANTHER" id="PTHR22777">
    <property type="entry name" value="HEMOLYSIN-RELATED"/>
    <property type="match status" value="1"/>
</dbReference>
<feature type="transmembrane region" description="Helical" evidence="9">
    <location>
        <begin position="89"/>
        <end position="107"/>
    </location>
</feature>
<sequence length="351" mass="38297">MFALILTVLLAAGISALCSTTEAMLYSVPLTYIEKLREKGSRAGELLHAMRSNIDQPITAVLTLNTVANTAGASVAGALAASALGPENMPLFAVGFTILILVAGEILPKTFGVSYAEPLSVILVYPLRFLIVILRPITWAGGLITRLVSRPRDIPQATEDDIRVMASLSRKSGGIQAYEETAIRNILALDQKRVEDVMTPRTVVFSLPSSTGVDEAYHNANFWHFSRIPVYEENNEDVVGLVSRRDVALHMGREHARVNLGDIMRPIHFVLESQTLDKVLTEFLESRQHLFAVLDEYGGLAGVISLEDVLEEMLGHEIVDESDVAPDMREAARQRRAAALRATAAGQSGPR</sequence>
<dbReference type="InterPro" id="IPR000644">
    <property type="entry name" value="CBS_dom"/>
</dbReference>
<dbReference type="Pfam" id="PF00571">
    <property type="entry name" value="CBS"/>
    <property type="match status" value="2"/>
</dbReference>
<gene>
    <name evidence="13" type="ORF">H9962_02715</name>
</gene>
<dbReference type="Proteomes" id="UP000824225">
    <property type="component" value="Unassembled WGS sequence"/>
</dbReference>
<proteinExistence type="predicted"/>
<feature type="chain" id="PRO_5039126866" evidence="10">
    <location>
        <begin position="24"/>
        <end position="351"/>
    </location>
</feature>
<evidence type="ECO:0000256" key="1">
    <source>
        <dbReference type="ARBA" id="ARBA00004141"/>
    </source>
</evidence>
<evidence type="ECO:0000256" key="8">
    <source>
        <dbReference type="PROSITE-ProRule" id="PRU01193"/>
    </source>
</evidence>
<reference evidence="13" key="1">
    <citation type="journal article" date="2021" name="PeerJ">
        <title>Extensive microbial diversity within the chicken gut microbiome revealed by metagenomics and culture.</title>
        <authorList>
            <person name="Gilroy R."/>
            <person name="Ravi A."/>
            <person name="Getino M."/>
            <person name="Pursley I."/>
            <person name="Horton D.L."/>
            <person name="Alikhan N.F."/>
            <person name="Baker D."/>
            <person name="Gharbi K."/>
            <person name="Hall N."/>
            <person name="Watson M."/>
            <person name="Adriaenssens E.M."/>
            <person name="Foster-Nyarko E."/>
            <person name="Jarju S."/>
            <person name="Secka A."/>
            <person name="Antonio M."/>
            <person name="Oren A."/>
            <person name="Chaudhuri R.R."/>
            <person name="La Ragione R."/>
            <person name="Hildebrand F."/>
            <person name="Pallen M.J."/>
        </authorList>
    </citation>
    <scope>NUCLEOTIDE SEQUENCE</scope>
    <source>
        <strain evidence="13">CHK186-16707</strain>
    </source>
</reference>
<feature type="domain" description="CBS" evidence="11">
    <location>
        <begin position="198"/>
        <end position="257"/>
    </location>
</feature>
<evidence type="ECO:0000256" key="9">
    <source>
        <dbReference type="SAM" id="Phobius"/>
    </source>
</evidence>
<dbReference type="GO" id="GO:0005886">
    <property type="term" value="C:plasma membrane"/>
    <property type="evidence" value="ECO:0007669"/>
    <property type="project" value="TreeGrafter"/>
</dbReference>
<comment type="caution">
    <text evidence="13">The sequence shown here is derived from an EMBL/GenBank/DDBJ whole genome shotgun (WGS) entry which is preliminary data.</text>
</comment>
<dbReference type="PROSITE" id="PS51846">
    <property type="entry name" value="CNNM"/>
    <property type="match status" value="1"/>
</dbReference>
<evidence type="ECO:0000313" key="13">
    <source>
        <dbReference type="EMBL" id="HJA08094.1"/>
    </source>
</evidence>
<protein>
    <submittedName>
        <fullName evidence="13">Hemolysin family protein</fullName>
    </submittedName>
</protein>
<evidence type="ECO:0000256" key="2">
    <source>
        <dbReference type="ARBA" id="ARBA00022692"/>
    </source>
</evidence>
<evidence type="ECO:0000256" key="10">
    <source>
        <dbReference type="SAM" id="SignalP"/>
    </source>
</evidence>
<name>A0A9D2HCP2_9BACT</name>
<dbReference type="EMBL" id="DXAN01000004">
    <property type="protein sequence ID" value="HJA08094.1"/>
    <property type="molecule type" value="Genomic_DNA"/>
</dbReference>
<evidence type="ECO:0000256" key="7">
    <source>
        <dbReference type="PROSITE-ProRule" id="PRU00703"/>
    </source>
</evidence>
<feature type="domain" description="CBS" evidence="11">
    <location>
        <begin position="263"/>
        <end position="321"/>
    </location>
</feature>